<feature type="domain" description="Enolase N-terminal" evidence="9">
    <location>
        <begin position="62"/>
        <end position="190"/>
    </location>
</feature>
<dbReference type="SUPFAM" id="SSF51604">
    <property type="entry name" value="Enolase C-terminal domain-like"/>
    <property type="match status" value="1"/>
</dbReference>
<dbReference type="UniPathway" id="UPA00109">
    <property type="reaction ID" value="UER00187"/>
</dbReference>
<dbReference type="PANTHER" id="PTHR11902">
    <property type="entry name" value="ENOLASE"/>
    <property type="match status" value="1"/>
</dbReference>
<keyword evidence="7" id="KW-0456">Lyase</keyword>
<dbReference type="PRINTS" id="PR00148">
    <property type="entry name" value="ENOLASE"/>
</dbReference>
<dbReference type="PANTHER" id="PTHR11902:SF42">
    <property type="entry name" value="ENOLASE 1, CHLOROPLASTIC"/>
    <property type="match status" value="1"/>
</dbReference>
<dbReference type="OrthoDB" id="1739814at2759"/>
<dbReference type="EC" id="4.2.1.11" evidence="4"/>
<evidence type="ECO:0000313" key="11">
    <source>
        <dbReference type="Proteomes" id="UP000325315"/>
    </source>
</evidence>
<dbReference type="CDD" id="cd03313">
    <property type="entry name" value="enolase"/>
    <property type="match status" value="1"/>
</dbReference>
<dbReference type="FunFam" id="3.20.20.120:FF:000002">
    <property type="entry name" value="Enolase 1"/>
    <property type="match status" value="1"/>
</dbReference>
<dbReference type="SFLD" id="SFLDS00001">
    <property type="entry name" value="Enolase"/>
    <property type="match status" value="1"/>
</dbReference>
<dbReference type="GO" id="GO:0006096">
    <property type="term" value="P:glycolytic process"/>
    <property type="evidence" value="ECO:0007669"/>
    <property type="project" value="UniProtKB-UniPathway"/>
</dbReference>
<dbReference type="Pfam" id="PF00113">
    <property type="entry name" value="Enolase_C"/>
    <property type="match status" value="2"/>
</dbReference>
<evidence type="ECO:0000259" key="8">
    <source>
        <dbReference type="SMART" id="SM01192"/>
    </source>
</evidence>
<evidence type="ECO:0000313" key="10">
    <source>
        <dbReference type="EMBL" id="KAA3456920.1"/>
    </source>
</evidence>
<proteinExistence type="inferred from homology"/>
<organism evidence="10 11">
    <name type="scientific">Gossypium australe</name>
    <dbReference type="NCBI Taxonomy" id="47621"/>
    <lineage>
        <taxon>Eukaryota</taxon>
        <taxon>Viridiplantae</taxon>
        <taxon>Streptophyta</taxon>
        <taxon>Embryophyta</taxon>
        <taxon>Tracheophyta</taxon>
        <taxon>Spermatophyta</taxon>
        <taxon>Magnoliopsida</taxon>
        <taxon>eudicotyledons</taxon>
        <taxon>Gunneridae</taxon>
        <taxon>Pentapetalae</taxon>
        <taxon>rosids</taxon>
        <taxon>malvids</taxon>
        <taxon>Malvales</taxon>
        <taxon>Malvaceae</taxon>
        <taxon>Malvoideae</taxon>
        <taxon>Gossypium</taxon>
    </lineage>
</organism>
<dbReference type="GO" id="GO:0004634">
    <property type="term" value="F:phosphopyruvate hydratase activity"/>
    <property type="evidence" value="ECO:0007669"/>
    <property type="project" value="UniProtKB-EC"/>
</dbReference>
<dbReference type="GO" id="GO:0000287">
    <property type="term" value="F:magnesium ion binding"/>
    <property type="evidence" value="ECO:0007669"/>
    <property type="project" value="InterPro"/>
</dbReference>
<dbReference type="HAMAP" id="MF_00318">
    <property type="entry name" value="Enolase"/>
    <property type="match status" value="1"/>
</dbReference>
<comment type="caution">
    <text evidence="10">The sequence shown here is derived from an EMBL/GenBank/DDBJ whole genome shotgun (WGS) entry which is preliminary data.</text>
</comment>
<dbReference type="InterPro" id="IPR036849">
    <property type="entry name" value="Enolase-like_C_sf"/>
</dbReference>
<dbReference type="SFLD" id="SFLDF00002">
    <property type="entry name" value="enolase"/>
    <property type="match status" value="1"/>
</dbReference>
<evidence type="ECO:0000256" key="1">
    <source>
        <dbReference type="ARBA" id="ARBA00001946"/>
    </source>
</evidence>
<dbReference type="Gene3D" id="3.30.390.10">
    <property type="entry name" value="Enolase-like, N-terminal domain"/>
    <property type="match status" value="1"/>
</dbReference>
<comment type="similarity">
    <text evidence="3">Belongs to the enolase family.</text>
</comment>
<dbReference type="AlphaFoldDB" id="A0A5B6UFQ0"/>
<dbReference type="Proteomes" id="UP000325315">
    <property type="component" value="Unassembled WGS sequence"/>
</dbReference>
<evidence type="ECO:0000259" key="9">
    <source>
        <dbReference type="SMART" id="SM01193"/>
    </source>
</evidence>
<dbReference type="InterPro" id="IPR000941">
    <property type="entry name" value="Enolase"/>
</dbReference>
<dbReference type="Gene3D" id="3.20.20.120">
    <property type="entry name" value="Enolase-like C-terminal domain"/>
    <property type="match status" value="1"/>
</dbReference>
<dbReference type="SFLD" id="SFLDG00178">
    <property type="entry name" value="enolase"/>
    <property type="match status" value="1"/>
</dbReference>
<dbReference type="Pfam" id="PF03952">
    <property type="entry name" value="Enolase_N"/>
    <property type="match status" value="1"/>
</dbReference>
<dbReference type="GO" id="GO:0000015">
    <property type="term" value="C:phosphopyruvate hydratase complex"/>
    <property type="evidence" value="ECO:0007669"/>
    <property type="project" value="InterPro"/>
</dbReference>
<gene>
    <name evidence="10" type="primary">enoA</name>
    <name evidence="10" type="ORF">EPI10_003659</name>
</gene>
<dbReference type="SMART" id="SM01193">
    <property type="entry name" value="Enolase_N"/>
    <property type="match status" value="1"/>
</dbReference>
<dbReference type="InterPro" id="IPR029017">
    <property type="entry name" value="Enolase-like_N"/>
</dbReference>
<evidence type="ECO:0000256" key="5">
    <source>
        <dbReference type="ARBA" id="ARBA00022842"/>
    </source>
</evidence>
<dbReference type="EMBL" id="SMMG02000011">
    <property type="protein sequence ID" value="KAA3456920.1"/>
    <property type="molecule type" value="Genomic_DNA"/>
</dbReference>
<accession>A0A5B6UFQ0</accession>
<evidence type="ECO:0000256" key="6">
    <source>
        <dbReference type="ARBA" id="ARBA00023152"/>
    </source>
</evidence>
<sequence length="544" mass="58924">MALTTQTCFLQNPFLPSPSLSQPSAFPAPAALPSRKLRPISIQCSLASAPSVAVTASKECKVKSVKARQIIDSRGNPTVEVDLITDDLYRSAVPSGASTGIYEALELRDGDKSVYGGKGVLFAVQNINEVVGPKLIGIDVRNQADVDAVMLEIDGTPNKSKLGANAILGVSLSVCRAGAGAKGMPLYKHIQELSRAKELVMPVPAFNVINGGSHAGNNLAMQEFMILPVGATSFAEALRMGSEVYHTLKGIIKAKYGQDACNVGDEGGFAPNVQDNREGLVLLMDAIEKAGYTGKIKIGMDVAASEFYTKDGKYDLNFKKQPNDGAHVRSPQSLGELYQEFVKDFPIVSIEDPFDQDDWSSWASLQSSVDIQLVGDDLLVTNPKRISEAIQKKACNALLLKPRFLCNHQCDYAMSWVHLMDQWVNQIGTVTESIQAALDSKAAGWGVMVSHRSGETEDNFIADLSVGLASGQMVRVVVLLYRSRLELLVEVRGWPSTTRNHLTFSHSDCSFFALKRNSEMSAMLVKLSDLLRGVNLQEQVSAPN</sequence>
<dbReference type="InterPro" id="IPR020811">
    <property type="entry name" value="Enolase_N"/>
</dbReference>
<keyword evidence="6" id="KW-0324">Glycolysis</keyword>
<keyword evidence="11" id="KW-1185">Reference proteome</keyword>
<evidence type="ECO:0000256" key="2">
    <source>
        <dbReference type="ARBA" id="ARBA00005031"/>
    </source>
</evidence>
<evidence type="ECO:0000256" key="4">
    <source>
        <dbReference type="ARBA" id="ARBA00012058"/>
    </source>
</evidence>
<evidence type="ECO:0000256" key="3">
    <source>
        <dbReference type="ARBA" id="ARBA00009604"/>
    </source>
</evidence>
<protein>
    <recommendedName>
        <fullName evidence="4">phosphopyruvate hydratase</fullName>
        <ecNumber evidence="4">4.2.1.11</ecNumber>
    </recommendedName>
</protein>
<keyword evidence="5" id="KW-0460">Magnesium</keyword>
<dbReference type="InterPro" id="IPR020810">
    <property type="entry name" value="Enolase_C"/>
</dbReference>
<comment type="pathway">
    <text evidence="2">Carbohydrate degradation; glycolysis; pyruvate from D-glyceraldehyde 3-phosphate: step 4/5.</text>
</comment>
<comment type="cofactor">
    <cofactor evidence="1">
        <name>Mg(2+)</name>
        <dbReference type="ChEBI" id="CHEBI:18420"/>
    </cofactor>
</comment>
<evidence type="ECO:0000256" key="7">
    <source>
        <dbReference type="ARBA" id="ARBA00023239"/>
    </source>
</evidence>
<dbReference type="SUPFAM" id="SSF54826">
    <property type="entry name" value="Enolase N-terminal domain-like"/>
    <property type="match status" value="1"/>
</dbReference>
<name>A0A5B6UFQ0_9ROSI</name>
<feature type="domain" description="Enolase C-terminal TIM barrel" evidence="8">
    <location>
        <begin position="198"/>
        <end position="482"/>
    </location>
</feature>
<dbReference type="FunFam" id="3.30.390.10:FF:000001">
    <property type="entry name" value="Enolase"/>
    <property type="match status" value="1"/>
</dbReference>
<reference evidence="10" key="1">
    <citation type="submission" date="2019-08" db="EMBL/GenBank/DDBJ databases">
        <authorList>
            <person name="Liu F."/>
        </authorList>
    </citation>
    <scope>NUCLEOTIDE SEQUENCE [LARGE SCALE GENOMIC DNA]</scope>
    <source>
        <strain evidence="10">PA1801</strain>
        <tissue evidence="10">Leaf</tissue>
    </source>
</reference>
<dbReference type="SMART" id="SM01192">
    <property type="entry name" value="Enolase_C"/>
    <property type="match status" value="1"/>
</dbReference>